<evidence type="ECO:0000256" key="6">
    <source>
        <dbReference type="ARBA" id="ARBA00048178"/>
    </source>
</evidence>
<accession>A0A2S2C0N7</accession>
<dbReference type="Proteomes" id="UP000245711">
    <property type="component" value="Chromosome"/>
</dbReference>
<keyword evidence="3" id="KW-0547">Nucleotide-binding</keyword>
<evidence type="ECO:0000256" key="5">
    <source>
        <dbReference type="ARBA" id="ARBA00032897"/>
    </source>
</evidence>
<evidence type="ECO:0000313" key="8">
    <source>
        <dbReference type="EMBL" id="AWK74456.1"/>
    </source>
</evidence>
<dbReference type="SUPFAM" id="SSF52540">
    <property type="entry name" value="P-loop containing nucleoside triphosphate hydrolases"/>
    <property type="match status" value="1"/>
</dbReference>
<keyword evidence="9" id="KW-1185">Reference proteome</keyword>
<evidence type="ECO:0000256" key="3">
    <source>
        <dbReference type="ARBA" id="ARBA00022741"/>
    </source>
</evidence>
<dbReference type="EMBL" id="CP021354">
    <property type="protein sequence ID" value="AWK74456.1"/>
    <property type="molecule type" value="Genomic_DNA"/>
</dbReference>
<gene>
    <name evidence="8" type="ORF">CBI38_25795</name>
</gene>
<keyword evidence="4" id="KW-0067">ATP-binding</keyword>
<comment type="catalytic activity">
    <reaction evidence="6">
        <text>UDP-N-acetyl-alpha-D-glucosamine + ATP = UDP-N-acetyl-alpha-D-glucosamine 3'-phosphate + ADP + H(+)</text>
        <dbReference type="Rhea" id="RHEA:32671"/>
        <dbReference type="ChEBI" id="CHEBI:15378"/>
        <dbReference type="ChEBI" id="CHEBI:30616"/>
        <dbReference type="ChEBI" id="CHEBI:57705"/>
        <dbReference type="ChEBI" id="CHEBI:64353"/>
        <dbReference type="ChEBI" id="CHEBI:456216"/>
        <dbReference type="EC" id="2.7.1.176"/>
    </reaction>
</comment>
<dbReference type="OrthoDB" id="4451554at2"/>
<dbReference type="InterPro" id="IPR010488">
    <property type="entry name" value="Zeta_toxin_domain"/>
</dbReference>
<reference evidence="8 9" key="1">
    <citation type="submission" date="2017-05" db="EMBL/GenBank/DDBJ databases">
        <title>Isolation of Rhodococcus sp. S2-17 biodegrading of BP-3.</title>
        <authorList>
            <person name="Lee Y."/>
            <person name="Kim K.H."/>
            <person name="Chun B.H."/>
            <person name="Jung H.S."/>
            <person name="Jeon C.O."/>
        </authorList>
    </citation>
    <scope>NUCLEOTIDE SEQUENCE [LARGE SCALE GENOMIC DNA]</scope>
    <source>
        <strain evidence="8 9">S2-17</strain>
    </source>
</reference>
<feature type="domain" description="Zeta toxin" evidence="7">
    <location>
        <begin position="52"/>
        <end position="176"/>
    </location>
</feature>
<dbReference type="AlphaFoldDB" id="A0A2S2C0N7"/>
<sequence>MPSRLPWPERNGTRAVGAQALPLGGRGAVPVRRARTSSRTCIRRGKPSLREGRSAILTAGTPGAGKSTLLRDHIPDLDGYRSPDADVVKDHLIEQALSDGDYAELLGTELAEGAPLAPRELTALVHDESTALIDQIRRLCLDRGENVLIEGTLRWPGQGPKVYEELVRAQYTSQCARNAQALAETARNREGVTVVQLELFRRGTAGGFEVFE</sequence>
<dbReference type="EC" id="2.7.1.176" evidence="2"/>
<evidence type="ECO:0000256" key="4">
    <source>
        <dbReference type="ARBA" id="ARBA00022840"/>
    </source>
</evidence>
<dbReference type="GO" id="GO:0016301">
    <property type="term" value="F:kinase activity"/>
    <property type="evidence" value="ECO:0007669"/>
    <property type="project" value="InterPro"/>
</dbReference>
<evidence type="ECO:0000259" key="7">
    <source>
        <dbReference type="Pfam" id="PF06414"/>
    </source>
</evidence>
<evidence type="ECO:0000256" key="2">
    <source>
        <dbReference type="ARBA" id="ARBA00011963"/>
    </source>
</evidence>
<name>A0A2S2C0N7_9NOCA</name>
<dbReference type="InterPro" id="IPR027417">
    <property type="entry name" value="P-loop_NTPase"/>
</dbReference>
<organism evidence="8 9">
    <name type="scientific">Rhodococcus oxybenzonivorans</name>
    <dbReference type="NCBI Taxonomy" id="1990687"/>
    <lineage>
        <taxon>Bacteria</taxon>
        <taxon>Bacillati</taxon>
        <taxon>Actinomycetota</taxon>
        <taxon>Actinomycetes</taxon>
        <taxon>Mycobacteriales</taxon>
        <taxon>Nocardiaceae</taxon>
        <taxon>Rhodococcus</taxon>
    </lineage>
</organism>
<comment type="similarity">
    <text evidence="1">Belongs to the zeta toxin family.</text>
</comment>
<protein>
    <recommendedName>
        <fullName evidence="5">UDP-N-acetylglucosamine kinase</fullName>
        <ecNumber evidence="2">2.7.1.176</ecNumber>
    </recommendedName>
    <alternativeName>
        <fullName evidence="5">UDP-N-acetylglucosamine kinase</fullName>
    </alternativeName>
</protein>
<dbReference type="Pfam" id="PF06414">
    <property type="entry name" value="Zeta_toxin"/>
    <property type="match status" value="1"/>
</dbReference>
<evidence type="ECO:0000256" key="1">
    <source>
        <dbReference type="ARBA" id="ARBA00009104"/>
    </source>
</evidence>
<dbReference type="KEGG" id="roz:CBI38_25795"/>
<dbReference type="GO" id="GO:0005524">
    <property type="term" value="F:ATP binding"/>
    <property type="evidence" value="ECO:0007669"/>
    <property type="project" value="UniProtKB-KW"/>
</dbReference>
<dbReference type="Gene3D" id="3.40.50.300">
    <property type="entry name" value="P-loop containing nucleotide triphosphate hydrolases"/>
    <property type="match status" value="1"/>
</dbReference>
<evidence type="ECO:0000313" key="9">
    <source>
        <dbReference type="Proteomes" id="UP000245711"/>
    </source>
</evidence>
<proteinExistence type="inferred from homology"/>